<dbReference type="OrthoDB" id="10256309at2759"/>
<dbReference type="Pfam" id="PF01416">
    <property type="entry name" value="PseudoU_synth_1"/>
    <property type="match status" value="1"/>
</dbReference>
<feature type="active site" description="Nucleophile" evidence="5">
    <location>
        <position position="44"/>
    </location>
</feature>
<dbReference type="GO" id="GO:0009982">
    <property type="term" value="F:pseudouridine synthase activity"/>
    <property type="evidence" value="ECO:0007669"/>
    <property type="project" value="InterPro"/>
</dbReference>
<dbReference type="Gene3D" id="3.30.70.660">
    <property type="entry name" value="Pseudouridine synthase I, catalytic domain, C-terminal subdomain"/>
    <property type="match status" value="1"/>
</dbReference>
<evidence type="ECO:0000259" key="7">
    <source>
        <dbReference type="Pfam" id="PF01416"/>
    </source>
</evidence>
<dbReference type="GO" id="GO:0005634">
    <property type="term" value="C:nucleus"/>
    <property type="evidence" value="ECO:0007669"/>
    <property type="project" value="TreeGrafter"/>
</dbReference>
<gene>
    <name evidence="8" type="ORF">PHYBLDRAFT_125692</name>
</gene>
<dbReference type="NCBIfam" id="TIGR00071">
    <property type="entry name" value="hisT_truA"/>
    <property type="match status" value="1"/>
</dbReference>
<dbReference type="GO" id="GO:1990481">
    <property type="term" value="P:mRNA pseudouridine synthesis"/>
    <property type="evidence" value="ECO:0007669"/>
    <property type="project" value="TreeGrafter"/>
</dbReference>
<accession>A0A162N8G9</accession>
<evidence type="ECO:0000256" key="2">
    <source>
        <dbReference type="ARBA" id="ARBA00022694"/>
    </source>
</evidence>
<dbReference type="PANTHER" id="PTHR11142">
    <property type="entry name" value="PSEUDOURIDYLATE SYNTHASE"/>
    <property type="match status" value="1"/>
</dbReference>
<comment type="similarity">
    <text evidence="1">Belongs to the tRNA pseudouridine synthase TruA family.</text>
</comment>
<evidence type="ECO:0000313" key="9">
    <source>
        <dbReference type="Proteomes" id="UP000077315"/>
    </source>
</evidence>
<keyword evidence="9" id="KW-1185">Reference proteome</keyword>
<evidence type="ECO:0000256" key="1">
    <source>
        <dbReference type="ARBA" id="ARBA00009375"/>
    </source>
</evidence>
<dbReference type="InterPro" id="IPR020097">
    <property type="entry name" value="PsdUridine_synth_TruA_a/b_dom"/>
</dbReference>
<dbReference type="Proteomes" id="UP000077315">
    <property type="component" value="Unassembled WGS sequence"/>
</dbReference>
<dbReference type="EMBL" id="KV440984">
    <property type="protein sequence ID" value="OAD72078.1"/>
    <property type="molecule type" value="Genomic_DNA"/>
</dbReference>
<dbReference type="STRING" id="763407.A0A162N8G9"/>
<dbReference type="GO" id="GO:0003723">
    <property type="term" value="F:RNA binding"/>
    <property type="evidence" value="ECO:0007669"/>
    <property type="project" value="InterPro"/>
</dbReference>
<dbReference type="FunFam" id="3.30.70.580:FF:000002">
    <property type="entry name" value="tRNA pseudouridine synthase"/>
    <property type="match status" value="1"/>
</dbReference>
<evidence type="ECO:0000256" key="5">
    <source>
        <dbReference type="PIRSR" id="PIRSR641708-1"/>
    </source>
</evidence>
<comment type="catalytic activity">
    <reaction evidence="4">
        <text>a uridine in tRNA = a pseudouridine in tRNA</text>
        <dbReference type="Rhea" id="RHEA:54572"/>
        <dbReference type="Rhea" id="RHEA-COMP:13339"/>
        <dbReference type="Rhea" id="RHEA-COMP:13934"/>
        <dbReference type="ChEBI" id="CHEBI:65314"/>
        <dbReference type="ChEBI" id="CHEBI:65315"/>
    </reaction>
</comment>
<evidence type="ECO:0000256" key="6">
    <source>
        <dbReference type="PIRSR" id="PIRSR641708-2"/>
    </source>
</evidence>
<dbReference type="GO" id="GO:0031119">
    <property type="term" value="P:tRNA pseudouridine synthesis"/>
    <property type="evidence" value="ECO:0007669"/>
    <property type="project" value="InterPro"/>
</dbReference>
<dbReference type="RefSeq" id="XP_018290118.1">
    <property type="nucleotide sequence ID" value="XM_018429055.1"/>
</dbReference>
<proteinExistence type="inferred from homology"/>
<dbReference type="VEuPathDB" id="FungiDB:PHYBLDRAFT_125692"/>
<dbReference type="AlphaFoldDB" id="A0A162N8G9"/>
<keyword evidence="3" id="KW-0413">Isomerase</keyword>
<reference evidence="9" key="1">
    <citation type="submission" date="2015-06" db="EMBL/GenBank/DDBJ databases">
        <title>Expansion of signal transduction pathways in fungi by whole-genome duplication.</title>
        <authorList>
            <consortium name="DOE Joint Genome Institute"/>
            <person name="Corrochano L.M."/>
            <person name="Kuo A."/>
            <person name="Marcet-Houben M."/>
            <person name="Polaino S."/>
            <person name="Salamov A."/>
            <person name="Villalobos J.M."/>
            <person name="Alvarez M.I."/>
            <person name="Avalos J."/>
            <person name="Benito E.P."/>
            <person name="Benoit I."/>
            <person name="Burger G."/>
            <person name="Camino L.P."/>
            <person name="Canovas D."/>
            <person name="Cerda-Olmedo E."/>
            <person name="Cheng J.-F."/>
            <person name="Dominguez A."/>
            <person name="Elias M."/>
            <person name="Eslava A.P."/>
            <person name="Glaser F."/>
            <person name="Grimwood J."/>
            <person name="Gutierrez G."/>
            <person name="Heitman J."/>
            <person name="Henrissat B."/>
            <person name="Iturriaga E.A."/>
            <person name="Lang B.F."/>
            <person name="Lavin J.L."/>
            <person name="Lee S."/>
            <person name="Li W."/>
            <person name="Lindquist E."/>
            <person name="Lopez-Garcia S."/>
            <person name="Luque E.M."/>
            <person name="Marcos A.T."/>
            <person name="Martin J."/>
            <person name="McCluskey K."/>
            <person name="Medina H.R."/>
            <person name="Miralles-Duran A."/>
            <person name="Miyazaki A."/>
            <person name="Munoz-Torres E."/>
            <person name="Oguiza J.A."/>
            <person name="Ohm R."/>
            <person name="Olmedo M."/>
            <person name="Orejas M."/>
            <person name="Ortiz-Castellanos L."/>
            <person name="Pisabarro A.G."/>
            <person name="Rodriguez-Romero J."/>
            <person name="Ruiz-Herrera J."/>
            <person name="Ruiz-Vazquez R."/>
            <person name="Sanz C."/>
            <person name="Schackwitz W."/>
            <person name="Schmutz J."/>
            <person name="Shahriari M."/>
            <person name="Shelest E."/>
            <person name="Silva-Franco F."/>
            <person name="Soanes D."/>
            <person name="Syed K."/>
            <person name="Tagua V.G."/>
            <person name="Talbot N.J."/>
            <person name="Thon M."/>
            <person name="De vries R.P."/>
            <person name="Wiebenga A."/>
            <person name="Yadav J.S."/>
            <person name="Braun E.L."/>
            <person name="Baker S."/>
            <person name="Garre V."/>
            <person name="Horwitz B."/>
            <person name="Torres-Martinez S."/>
            <person name="Idnurm A."/>
            <person name="Herrera-Estrella A."/>
            <person name="Gabaldon T."/>
            <person name="Grigoriev I.V."/>
        </authorList>
    </citation>
    <scope>NUCLEOTIDE SEQUENCE [LARGE SCALE GENOMIC DNA]</scope>
    <source>
        <strain evidence="9">NRRL 1555(-)</strain>
    </source>
</reference>
<dbReference type="InterPro" id="IPR020095">
    <property type="entry name" value="PsdUridine_synth_TruA_C"/>
</dbReference>
<protein>
    <recommendedName>
        <fullName evidence="7">Pseudouridine synthase I TruA alpha/beta domain-containing protein</fullName>
    </recommendedName>
</protein>
<dbReference type="InterPro" id="IPR041708">
    <property type="entry name" value="PUS1/PUS2-like"/>
</dbReference>
<dbReference type="Gene3D" id="3.30.70.580">
    <property type="entry name" value="Pseudouridine synthase I, catalytic domain, N-terminal subdomain"/>
    <property type="match status" value="1"/>
</dbReference>
<dbReference type="CDD" id="cd02568">
    <property type="entry name" value="PseudoU_synth_PUS1_PUS2"/>
    <property type="match status" value="1"/>
</dbReference>
<dbReference type="SUPFAM" id="SSF55120">
    <property type="entry name" value="Pseudouridine synthase"/>
    <property type="match status" value="1"/>
</dbReference>
<dbReference type="FunCoup" id="A0A162N8G9">
    <property type="interactions" value="767"/>
</dbReference>
<organism evidence="8 9">
    <name type="scientific">Phycomyces blakesleeanus (strain ATCC 8743b / DSM 1359 / FGSC 10004 / NBRC 33097 / NRRL 1555)</name>
    <dbReference type="NCBI Taxonomy" id="763407"/>
    <lineage>
        <taxon>Eukaryota</taxon>
        <taxon>Fungi</taxon>
        <taxon>Fungi incertae sedis</taxon>
        <taxon>Mucoromycota</taxon>
        <taxon>Mucoromycotina</taxon>
        <taxon>Mucoromycetes</taxon>
        <taxon>Mucorales</taxon>
        <taxon>Phycomycetaceae</taxon>
        <taxon>Phycomyces</taxon>
    </lineage>
</organism>
<evidence type="ECO:0000256" key="3">
    <source>
        <dbReference type="ARBA" id="ARBA00023235"/>
    </source>
</evidence>
<evidence type="ECO:0000256" key="4">
    <source>
        <dbReference type="ARBA" id="ARBA00036943"/>
    </source>
</evidence>
<dbReference type="PANTHER" id="PTHR11142:SF4">
    <property type="entry name" value="PSEUDOURIDYLATE SYNTHASE 1 HOMOLOG"/>
    <property type="match status" value="1"/>
</dbReference>
<dbReference type="InterPro" id="IPR020103">
    <property type="entry name" value="PsdUridine_synth_cat_dom_sf"/>
</dbReference>
<feature type="domain" description="Pseudouridine synthase I TruA alpha/beta" evidence="7">
    <location>
        <begin position="167"/>
        <end position="273"/>
    </location>
</feature>
<dbReference type="InterPro" id="IPR001406">
    <property type="entry name" value="PsdUridine_synth_TruA"/>
</dbReference>
<dbReference type="GeneID" id="28989961"/>
<sequence length="376" mass="42739">MQMNKDAKTIEGALFDAMVKVGAISKANSEDASKINWMRTARTDKGVHAACNVVSCKMAFPVEDMTPLINAELPEQIRVWNYVQTARSFHAKVACDSRIYEYLLPSYAFAPPKKYILTTEPTSDTDVMVSGDNGQTKRYVARSTAEELATLDSYRIDQDTLERFREALSMFVGTHNFHNYTIGRSPTDNSSNRYIMSIKVDDPIYINGCEWLSVKLQGQSFMLHQIRKMVSMAILTVRSKTPLKIIKNSFDNVRINIPKAPAVGLLLERPVFDSFNKSLQMKDATFNAVREPVEFHPYKDEIEAFKQKWIYSTIFAAEAVERGFDTFLRTVDAHFGHEFNYLNSDGEIPDECIVYTKFSGQTKKKDDSEDEIGAEE</sequence>
<name>A0A162N8G9_PHYB8</name>
<evidence type="ECO:0000313" key="8">
    <source>
        <dbReference type="EMBL" id="OAD72078.1"/>
    </source>
</evidence>
<feature type="binding site" evidence="6">
    <location>
        <position position="100"/>
    </location>
    <ligand>
        <name>substrate</name>
    </ligand>
</feature>
<dbReference type="InParanoid" id="A0A162N8G9"/>
<keyword evidence="2" id="KW-0819">tRNA processing</keyword>
<dbReference type="InterPro" id="IPR020094">
    <property type="entry name" value="TruA/RsuA/RluB/E/F_N"/>
</dbReference>